<evidence type="ECO:0000313" key="2">
    <source>
        <dbReference type="EMBL" id="MBO1108420.1"/>
    </source>
</evidence>
<evidence type="ECO:0000256" key="1">
    <source>
        <dbReference type="ARBA" id="ARBA00009353"/>
    </source>
</evidence>
<evidence type="ECO:0000313" key="3">
    <source>
        <dbReference type="Proteomes" id="UP000664658"/>
    </source>
</evidence>
<dbReference type="Proteomes" id="UP000664658">
    <property type="component" value="Unassembled WGS sequence"/>
</dbReference>
<protein>
    <submittedName>
        <fullName evidence="2">TIGR01777 family oxidoreductase</fullName>
    </submittedName>
</protein>
<dbReference type="Pfam" id="PF01370">
    <property type="entry name" value="Epimerase"/>
    <property type="match status" value="1"/>
</dbReference>
<dbReference type="EMBL" id="JAFNAA010000008">
    <property type="protein sequence ID" value="MBO1108420.1"/>
    <property type="molecule type" value="Genomic_DNA"/>
</dbReference>
<dbReference type="PANTHER" id="PTHR11092">
    <property type="entry name" value="SUGAR NUCLEOTIDE EPIMERASE RELATED"/>
    <property type="match status" value="1"/>
</dbReference>
<proteinExistence type="inferred from homology"/>
<dbReference type="CDD" id="cd05242">
    <property type="entry name" value="SDR_a8"/>
    <property type="match status" value="1"/>
</dbReference>
<comment type="similarity">
    <text evidence="1">Belongs to the NAD(P)-dependent epimerase/dehydratase family. SDR39U1 subfamily.</text>
</comment>
<dbReference type="InterPro" id="IPR010099">
    <property type="entry name" value="SDR39U1"/>
</dbReference>
<comment type="caution">
    <text evidence="2">The sequence shown here is derived from an EMBL/GenBank/DDBJ whole genome shotgun (WGS) entry which is preliminary data.</text>
</comment>
<dbReference type="AlphaFoldDB" id="A0A2P1VNS0"/>
<dbReference type="InterPro" id="IPR001509">
    <property type="entry name" value="Epimerase_deHydtase"/>
</dbReference>
<dbReference type="InterPro" id="IPR036291">
    <property type="entry name" value="NAD(P)-bd_dom_sf"/>
</dbReference>
<dbReference type="Pfam" id="PF08338">
    <property type="entry name" value="DUF1731"/>
    <property type="match status" value="1"/>
</dbReference>
<gene>
    <name evidence="2" type="ORF">J2R62_09320</name>
</gene>
<dbReference type="SUPFAM" id="SSF51735">
    <property type="entry name" value="NAD(P)-binding Rossmann-fold domains"/>
    <property type="match status" value="1"/>
</dbReference>
<dbReference type="RefSeq" id="WP_010862003.1">
    <property type="nucleotide sequence ID" value="NZ_CP027852.1"/>
</dbReference>
<name>A0A2P1VNS0_PLESH</name>
<dbReference type="PANTHER" id="PTHR11092:SF0">
    <property type="entry name" value="EPIMERASE FAMILY PROTEIN SDR39U1"/>
    <property type="match status" value="1"/>
</dbReference>
<dbReference type="InterPro" id="IPR013549">
    <property type="entry name" value="DUF1731"/>
</dbReference>
<dbReference type="NCBIfam" id="TIGR01777">
    <property type="entry name" value="yfcH"/>
    <property type="match status" value="1"/>
</dbReference>
<dbReference type="Gene3D" id="3.40.50.720">
    <property type="entry name" value="NAD(P)-binding Rossmann-like Domain"/>
    <property type="match status" value="1"/>
</dbReference>
<sequence>MNILITGATGLIGRALTRVLKEHYQLTILTRDTDRARSVLGSNMVFWNSLGDRTSLDGIDAVINLAGEPIADKRWTEERKQLLCHSRWDLTEKLSQLINASETPPHTFLSGSAVGFYGRQGEVCVEEDDPPHEEFTHALCARWEALALQAQSPQTRVCLMRTGIVLSTQGGALAKMLPAYRLGLGGPLGSGLQYMPWIHIDDMVAAIVFLLENPTLQGPFNMTAPYPARNYDFSAALAEVLDKPHFMKVPAMALEMTMGESASLVLTGQKALPTRLNKAGFHFRYTDLHEALASLLKAQPN</sequence>
<accession>A0A2P1VNS0</accession>
<reference evidence="2" key="1">
    <citation type="submission" date="2021-03" db="EMBL/GenBank/DDBJ databases">
        <title>Plesiomonas shigelloides zfcc0051, isolated from zebrafish feces.</title>
        <authorList>
            <person name="Vanderhoek Z."/>
            <person name="Gaulke C."/>
        </authorList>
    </citation>
    <scope>NUCLEOTIDE SEQUENCE</scope>
    <source>
        <strain evidence="2">Zfcc0051</strain>
    </source>
</reference>
<organism evidence="2 3">
    <name type="scientific">Plesiomonas shigelloides</name>
    <name type="common">Aeromonas shigelloides</name>
    <dbReference type="NCBI Taxonomy" id="703"/>
    <lineage>
        <taxon>Bacteria</taxon>
        <taxon>Pseudomonadati</taxon>
        <taxon>Pseudomonadota</taxon>
        <taxon>Gammaproteobacteria</taxon>
        <taxon>Enterobacterales</taxon>
        <taxon>Enterobacteriaceae</taxon>
        <taxon>Plesiomonas</taxon>
    </lineage>
</organism>